<accession>A0A9P5V6U6</accession>
<dbReference type="AlphaFoldDB" id="A0A9P5V6U6"/>
<dbReference type="SUPFAM" id="SSF52047">
    <property type="entry name" value="RNI-like"/>
    <property type="match status" value="1"/>
</dbReference>
<reference evidence="2" key="1">
    <citation type="journal article" date="2020" name="Fungal Divers.">
        <title>Resolving the Mortierellaceae phylogeny through synthesis of multi-gene phylogenetics and phylogenomics.</title>
        <authorList>
            <person name="Vandepol N."/>
            <person name="Liber J."/>
            <person name="Desiro A."/>
            <person name="Na H."/>
            <person name="Kennedy M."/>
            <person name="Barry K."/>
            <person name="Grigoriev I.V."/>
            <person name="Miller A.N."/>
            <person name="O'Donnell K."/>
            <person name="Stajich J.E."/>
            <person name="Bonito G."/>
        </authorList>
    </citation>
    <scope>NUCLEOTIDE SEQUENCE</scope>
    <source>
        <strain evidence="2">NRRL 6426</strain>
    </source>
</reference>
<feature type="region of interest" description="Disordered" evidence="1">
    <location>
        <begin position="260"/>
        <end position="286"/>
    </location>
</feature>
<dbReference type="PANTHER" id="PTHR38926:SF5">
    <property type="entry name" value="F-BOX AND LEUCINE-RICH REPEAT PROTEIN 6"/>
    <property type="match status" value="1"/>
</dbReference>
<dbReference type="EMBL" id="JAAAUQ010001147">
    <property type="protein sequence ID" value="KAF9142459.1"/>
    <property type="molecule type" value="Genomic_DNA"/>
</dbReference>
<feature type="compositionally biased region" description="Polar residues" evidence="1">
    <location>
        <begin position="271"/>
        <end position="284"/>
    </location>
</feature>
<comment type="caution">
    <text evidence="2">The sequence shown here is derived from an EMBL/GenBank/DDBJ whole genome shotgun (WGS) entry which is preliminary data.</text>
</comment>
<name>A0A9P5V6U6_9FUNG</name>
<dbReference type="OrthoDB" id="2401833at2759"/>
<dbReference type="PANTHER" id="PTHR38926">
    <property type="entry name" value="F-BOX DOMAIN CONTAINING PROTEIN, EXPRESSED"/>
    <property type="match status" value="1"/>
</dbReference>
<keyword evidence="3" id="KW-1185">Reference proteome</keyword>
<evidence type="ECO:0000313" key="3">
    <source>
        <dbReference type="Proteomes" id="UP000748756"/>
    </source>
</evidence>
<evidence type="ECO:0008006" key="4">
    <source>
        <dbReference type="Google" id="ProtNLM"/>
    </source>
</evidence>
<dbReference type="Proteomes" id="UP000748756">
    <property type="component" value="Unassembled WGS sequence"/>
</dbReference>
<gene>
    <name evidence="2" type="ORF">BG015_000856</name>
</gene>
<evidence type="ECO:0000256" key="1">
    <source>
        <dbReference type="SAM" id="MobiDB-lite"/>
    </source>
</evidence>
<sequence>MMDSMTEMGARTGQETLPCNRVFNIPELLALLVFHLNNDTNDNNGSGEESKSLRVLVNVCRLWHSFFAPYVWKEVTLSGPSNHKRLSGFLRYRTYIHTLTCREVTKETFKALTHPNSHNNNNSNNTFTNLRTLHLALDRNSIWVTYTLLETFFLHIHSRLSTVSIKFDSTVLDTRLLWSLSQLPFLENLRLETVWCSRRVLGLSDLCREILVCCEGLRSFRMESSYTYRDYVPRLVRLKKAFQGKIMRRFERRVPATVEEAVGRRQGGGTTSKSRNFSPSTAQRQPALGSRDSFLILRTDSDSNGRSSNSNTSSRSKLRRLQLRNCSFDTIIFSDIVKQALRLEELDLQTLFYRGSFDALGIVSQHCRNLRTLRLSGRNDGMSIEAIAKLFMSLPHLEAFYMVLNNSELPAWQSLDTHLLAEYKRQQGQECGGHHHRHPLKTLSIKGYYKETLTNLLEILSLHSLALETLSMGSPWFFQIFVEHTPGNLHSPFAPLVDRQTPSRELFSRPWSTLKDSLVRLDMSTTILVDQEVAGSFFVRLQELRNLRALYVSARHVQDWFPKNFIVTLPPPPTLLSLGKSNNDNNGNSSSGNNGGIGYRTIDRDYITRHLPTGNHCFPALRDVIVRGEDRNVPVPFEITLSEVVFLIAAMPCLEYLYLKAGSVSKTTFGSLKRAFPEYFMMIPRERLDWIDERAD</sequence>
<evidence type="ECO:0000313" key="2">
    <source>
        <dbReference type="EMBL" id="KAF9142459.1"/>
    </source>
</evidence>
<organism evidence="2 3">
    <name type="scientific">Linnemannia schmuckeri</name>
    <dbReference type="NCBI Taxonomy" id="64567"/>
    <lineage>
        <taxon>Eukaryota</taxon>
        <taxon>Fungi</taxon>
        <taxon>Fungi incertae sedis</taxon>
        <taxon>Mucoromycota</taxon>
        <taxon>Mortierellomycotina</taxon>
        <taxon>Mortierellomycetes</taxon>
        <taxon>Mortierellales</taxon>
        <taxon>Mortierellaceae</taxon>
        <taxon>Linnemannia</taxon>
    </lineage>
</organism>
<proteinExistence type="predicted"/>
<dbReference type="Gene3D" id="3.80.10.10">
    <property type="entry name" value="Ribonuclease Inhibitor"/>
    <property type="match status" value="1"/>
</dbReference>
<dbReference type="InterPro" id="IPR032675">
    <property type="entry name" value="LRR_dom_sf"/>
</dbReference>
<protein>
    <recommendedName>
        <fullName evidence="4">F-box domain-containing protein</fullName>
    </recommendedName>
</protein>